<dbReference type="InterPro" id="IPR012337">
    <property type="entry name" value="RNaseH-like_sf"/>
</dbReference>
<dbReference type="InterPro" id="IPR036397">
    <property type="entry name" value="RNaseH_sf"/>
</dbReference>
<dbReference type="SUPFAM" id="SSF53098">
    <property type="entry name" value="Ribonuclease H-like"/>
    <property type="match status" value="1"/>
</dbReference>
<dbReference type="Gene3D" id="3.30.420.10">
    <property type="entry name" value="Ribonuclease H-like superfamily/Ribonuclease H"/>
    <property type="match status" value="1"/>
</dbReference>
<dbReference type="EMBL" id="CP002201">
    <property type="protein sequence ID" value="ADN18415.1"/>
    <property type="molecule type" value="Genomic_DNA"/>
</dbReference>
<dbReference type="GO" id="GO:0003676">
    <property type="term" value="F:nucleic acid binding"/>
    <property type="evidence" value="ECO:0007669"/>
    <property type="project" value="InterPro"/>
</dbReference>
<organism evidence="2 3">
    <name type="scientific">Gloeothece verrucosa (strain PCC 7822)</name>
    <name type="common">Cyanothece sp. (strain PCC 7822)</name>
    <dbReference type="NCBI Taxonomy" id="497965"/>
    <lineage>
        <taxon>Bacteria</taxon>
        <taxon>Bacillati</taxon>
        <taxon>Cyanobacteriota</taxon>
        <taxon>Cyanophyceae</taxon>
        <taxon>Oscillatoriophycideae</taxon>
        <taxon>Chroococcales</taxon>
        <taxon>Aphanothecaceae</taxon>
        <taxon>Gloeothece</taxon>
        <taxon>Gloeothece verrucosa</taxon>
    </lineage>
</organism>
<dbReference type="RefSeq" id="WP_013325541.1">
    <property type="nucleotide sequence ID" value="NC_014502.1"/>
</dbReference>
<evidence type="ECO:0000313" key="2">
    <source>
        <dbReference type="EMBL" id="ADN18415.1"/>
    </source>
</evidence>
<dbReference type="InterPro" id="IPR013520">
    <property type="entry name" value="Ribonucl_H"/>
</dbReference>
<dbReference type="Pfam" id="PF00929">
    <property type="entry name" value="RNase_T"/>
    <property type="match status" value="1"/>
</dbReference>
<keyword evidence="2" id="KW-0540">Nuclease</keyword>
<proteinExistence type="predicted"/>
<dbReference type="AlphaFoldDB" id="E0UN85"/>
<dbReference type="CDD" id="cd06127">
    <property type="entry name" value="DEDDh"/>
    <property type="match status" value="1"/>
</dbReference>
<evidence type="ECO:0000313" key="3">
    <source>
        <dbReference type="Proteomes" id="UP000008206"/>
    </source>
</evidence>
<dbReference type="HOGENOM" id="CLU_062227_1_0_3"/>
<keyword evidence="2" id="KW-0378">Hydrolase</keyword>
<sequence length="293" mass="33602">MIDVETCLIIDTETTGNKDNNQVLEVGAVLYSIPNQCMLSCGSSLIAVDADTINEAYLINKIDPLATQICPQQQNYFLNWLQAAYASADVVVAHNANFDKDVVKKLTWAQKWDKIWLCSLKDFELFPKQYNGKRDLISLSQFYGIGISCSHRAIDDCLLLKEVFNRVQNLPEHFRIAQLPLVEAIAPRKIEGSDNEAVLSHGFRWDKDTHALVKKDRSETFDFPVIPYCADRKKFKALVSFDNRQKASDWGFSWKPETKTWWRLLNPYMIDFFPFPVAELHPDPEAQDHLINA</sequence>
<keyword evidence="2" id="KW-0269">Exonuclease</keyword>
<dbReference type="SMART" id="SM00479">
    <property type="entry name" value="EXOIII"/>
    <property type="match status" value="1"/>
</dbReference>
<feature type="domain" description="Exonuclease" evidence="1">
    <location>
        <begin position="6"/>
        <end position="173"/>
    </location>
</feature>
<gene>
    <name evidence="2" type="ordered locus">Cyan7822_6739</name>
</gene>
<keyword evidence="2" id="KW-0614">Plasmid</keyword>
<dbReference type="OrthoDB" id="9804290at2"/>
<name>E0UN85_GLOV7</name>
<keyword evidence="3" id="KW-1185">Reference proteome</keyword>
<reference evidence="3" key="1">
    <citation type="journal article" date="2011" name="MBio">
        <title>Novel metabolic attributes of the genus Cyanothece, comprising a group of unicellular nitrogen-fixing Cyanobacteria.</title>
        <authorList>
            <person name="Bandyopadhyay A."/>
            <person name="Elvitigala T."/>
            <person name="Welsh E."/>
            <person name="Stockel J."/>
            <person name="Liberton M."/>
            <person name="Min H."/>
            <person name="Sherman L.A."/>
            <person name="Pakrasi H.B."/>
        </authorList>
    </citation>
    <scope>NUCLEOTIDE SEQUENCE [LARGE SCALE GENOMIC DNA]</scope>
    <source>
        <strain evidence="3">PCC 7822</strain>
        <plasmid evidence="3">Cy782203</plasmid>
    </source>
</reference>
<protein>
    <submittedName>
        <fullName evidence="2">Exonuclease RNase T and DNA polymerase III</fullName>
    </submittedName>
</protein>
<accession>E0UN85</accession>
<dbReference type="Proteomes" id="UP000008206">
    <property type="component" value="Plasmid Cy782203"/>
</dbReference>
<dbReference type="GO" id="GO:0004527">
    <property type="term" value="F:exonuclease activity"/>
    <property type="evidence" value="ECO:0007669"/>
    <property type="project" value="UniProtKB-KW"/>
</dbReference>
<evidence type="ECO:0000259" key="1">
    <source>
        <dbReference type="SMART" id="SM00479"/>
    </source>
</evidence>
<geneLocation type="plasmid" evidence="2 3">
    <name>Cy782203</name>
</geneLocation>
<dbReference type="KEGG" id="cyj:Cyan7822_6739"/>